<dbReference type="Gene3D" id="3.20.20.140">
    <property type="entry name" value="Metal-dependent hydrolases"/>
    <property type="match status" value="1"/>
</dbReference>
<dbReference type="PANTHER" id="PTHR36928:SF1">
    <property type="entry name" value="PHOSPHATASE YCDX-RELATED"/>
    <property type="match status" value="1"/>
</dbReference>
<dbReference type="InterPro" id="IPR003141">
    <property type="entry name" value="Pol/His_phosphatase_N"/>
</dbReference>
<evidence type="ECO:0000313" key="2">
    <source>
        <dbReference type="EMBL" id="HIY26083.1"/>
    </source>
</evidence>
<dbReference type="InterPro" id="IPR004013">
    <property type="entry name" value="PHP_dom"/>
</dbReference>
<dbReference type="EMBL" id="DXDU01000048">
    <property type="protein sequence ID" value="HIY26083.1"/>
    <property type="molecule type" value="Genomic_DNA"/>
</dbReference>
<name>A0A9D1YBX4_9FIRM</name>
<dbReference type="GO" id="GO:0008270">
    <property type="term" value="F:zinc ion binding"/>
    <property type="evidence" value="ECO:0007669"/>
    <property type="project" value="TreeGrafter"/>
</dbReference>
<dbReference type="InterPro" id="IPR016195">
    <property type="entry name" value="Pol/histidinol_Pase-like"/>
</dbReference>
<proteinExistence type="predicted"/>
<evidence type="ECO:0000259" key="1">
    <source>
        <dbReference type="SMART" id="SM00481"/>
    </source>
</evidence>
<dbReference type="CDD" id="cd07437">
    <property type="entry name" value="PHP_HisPPase_Ycdx_like"/>
    <property type="match status" value="1"/>
</dbReference>
<feature type="domain" description="Polymerase/histidinol phosphatase N-terminal" evidence="1">
    <location>
        <begin position="9"/>
        <end position="83"/>
    </location>
</feature>
<dbReference type="Proteomes" id="UP000823915">
    <property type="component" value="Unassembled WGS sequence"/>
</dbReference>
<dbReference type="SUPFAM" id="SSF89550">
    <property type="entry name" value="PHP domain-like"/>
    <property type="match status" value="1"/>
</dbReference>
<protein>
    <submittedName>
        <fullName evidence="2">Phosphatase</fullName>
    </submittedName>
</protein>
<dbReference type="Pfam" id="PF02811">
    <property type="entry name" value="PHP"/>
    <property type="match status" value="1"/>
</dbReference>
<comment type="caution">
    <text evidence="2">The sequence shown here is derived from an EMBL/GenBank/DDBJ whole genome shotgun (WGS) entry which is preliminary data.</text>
</comment>
<dbReference type="GO" id="GO:0042578">
    <property type="term" value="F:phosphoric ester hydrolase activity"/>
    <property type="evidence" value="ECO:0007669"/>
    <property type="project" value="TreeGrafter"/>
</dbReference>
<evidence type="ECO:0000313" key="3">
    <source>
        <dbReference type="Proteomes" id="UP000823915"/>
    </source>
</evidence>
<sequence>MTHPYTIIADLHTHTLASNHAYSTVTEMVRAAGEKGLYALAVTDHAKSMPGSPRDWYFSCLHELPLYYRGVMLIVGIEANVVDFEGHLDIEPKDEPRLDWVVASIHHLPLEGLRNPDMEKTTHLWTQVAKNPKVNVIAHSGDPDYAYDYEKVIPLFGENHKLVEINDHSFVSRKQNIENCKKIALCCKKHGVPIVVDSDAHFEVHVGEFGHALEMLSEIDFPEELILNASAERLNDYLRKYTGIFERRKS</sequence>
<dbReference type="SMART" id="SM00481">
    <property type="entry name" value="POLIIIAc"/>
    <property type="match status" value="1"/>
</dbReference>
<accession>A0A9D1YBX4</accession>
<dbReference type="InterPro" id="IPR050243">
    <property type="entry name" value="PHP_phosphatase"/>
</dbReference>
<reference evidence="2" key="1">
    <citation type="journal article" date="2021" name="PeerJ">
        <title>Extensive microbial diversity within the chicken gut microbiome revealed by metagenomics and culture.</title>
        <authorList>
            <person name="Gilroy R."/>
            <person name="Ravi A."/>
            <person name="Getino M."/>
            <person name="Pursley I."/>
            <person name="Horton D.L."/>
            <person name="Alikhan N.F."/>
            <person name="Baker D."/>
            <person name="Gharbi K."/>
            <person name="Hall N."/>
            <person name="Watson M."/>
            <person name="Adriaenssens E.M."/>
            <person name="Foster-Nyarko E."/>
            <person name="Jarju S."/>
            <person name="Secka A."/>
            <person name="Antonio M."/>
            <person name="Oren A."/>
            <person name="Chaudhuri R.R."/>
            <person name="La Ragione R."/>
            <person name="Hildebrand F."/>
            <person name="Pallen M.J."/>
        </authorList>
    </citation>
    <scope>NUCLEOTIDE SEQUENCE</scope>
    <source>
        <strain evidence="2">1282</strain>
    </source>
</reference>
<dbReference type="PANTHER" id="PTHR36928">
    <property type="entry name" value="PHOSPHATASE YCDX-RELATED"/>
    <property type="match status" value="1"/>
</dbReference>
<organism evidence="2 3">
    <name type="scientific">Candidatus Acutalibacter pullistercoris</name>
    <dbReference type="NCBI Taxonomy" id="2838418"/>
    <lineage>
        <taxon>Bacteria</taxon>
        <taxon>Bacillati</taxon>
        <taxon>Bacillota</taxon>
        <taxon>Clostridia</taxon>
        <taxon>Eubacteriales</taxon>
        <taxon>Acutalibacteraceae</taxon>
        <taxon>Acutalibacter</taxon>
    </lineage>
</organism>
<dbReference type="GO" id="GO:0005829">
    <property type="term" value="C:cytosol"/>
    <property type="evidence" value="ECO:0007669"/>
    <property type="project" value="TreeGrafter"/>
</dbReference>
<reference evidence="2" key="2">
    <citation type="submission" date="2021-04" db="EMBL/GenBank/DDBJ databases">
        <authorList>
            <person name="Gilroy R."/>
        </authorList>
    </citation>
    <scope>NUCLEOTIDE SEQUENCE</scope>
    <source>
        <strain evidence="2">1282</strain>
    </source>
</reference>
<dbReference type="AlphaFoldDB" id="A0A9D1YBX4"/>
<gene>
    <name evidence="2" type="ORF">H9838_02805</name>
</gene>